<reference evidence="2 3" key="1">
    <citation type="submission" date="2018-08" db="EMBL/GenBank/DDBJ databases">
        <title>Meiothermus roseus NBRC 110900 genome sequencing project.</title>
        <authorList>
            <person name="Da Costa M.S."/>
            <person name="Albuquerque L."/>
            <person name="Raposo P."/>
            <person name="Froufe H.J.C."/>
            <person name="Barroso C.S."/>
            <person name="Egas C."/>
        </authorList>
    </citation>
    <scope>NUCLEOTIDE SEQUENCE [LARGE SCALE GENOMIC DNA]</scope>
    <source>
        <strain evidence="2 3">NBRC 110900</strain>
    </source>
</reference>
<dbReference type="Pfam" id="PF16868">
    <property type="entry name" value="NMT1_3"/>
    <property type="match status" value="1"/>
</dbReference>
<protein>
    <submittedName>
        <fullName evidence="2">TRAP transporter solute receptor, TAXI family</fullName>
    </submittedName>
</protein>
<feature type="chain" id="PRO_5017396286" evidence="1">
    <location>
        <begin position="22"/>
        <end position="318"/>
    </location>
</feature>
<keyword evidence="1" id="KW-0732">Signal</keyword>
<dbReference type="AlphaFoldDB" id="A0A399F1C5"/>
<keyword evidence="3" id="KW-1185">Reference proteome</keyword>
<proteinExistence type="predicted"/>
<feature type="signal peptide" evidence="1">
    <location>
        <begin position="1"/>
        <end position="21"/>
    </location>
</feature>
<dbReference type="Gene3D" id="3.40.190.10">
    <property type="entry name" value="Periplasmic binding protein-like II"/>
    <property type="match status" value="2"/>
</dbReference>
<dbReference type="EMBL" id="QWLA01000001">
    <property type="protein sequence ID" value="RIH89863.1"/>
    <property type="molecule type" value="Genomic_DNA"/>
</dbReference>
<dbReference type="Proteomes" id="UP000265341">
    <property type="component" value="Unassembled WGS sequence"/>
</dbReference>
<comment type="caution">
    <text evidence="2">The sequence shown here is derived from an EMBL/GenBank/DDBJ whole genome shotgun (WGS) entry which is preliminary data.</text>
</comment>
<keyword evidence="2" id="KW-0675">Receptor</keyword>
<evidence type="ECO:0000313" key="2">
    <source>
        <dbReference type="EMBL" id="RIH89863.1"/>
    </source>
</evidence>
<dbReference type="PANTHER" id="PTHR42941">
    <property type="entry name" value="SLL1037 PROTEIN"/>
    <property type="match status" value="1"/>
</dbReference>
<organism evidence="2 3">
    <name type="scientific">Calidithermus roseus</name>
    <dbReference type="NCBI Taxonomy" id="1644118"/>
    <lineage>
        <taxon>Bacteria</taxon>
        <taxon>Thermotogati</taxon>
        <taxon>Deinococcota</taxon>
        <taxon>Deinococci</taxon>
        <taxon>Thermales</taxon>
        <taxon>Thermaceae</taxon>
        <taxon>Calidithermus</taxon>
    </lineage>
</organism>
<sequence length="318" mass="33742">MRKPAVLSIIGAAVLAASALAADFITFGSGSTTGVYFPVATGISKLINDANIDIRANARSTGGSVFNINAIASGELQMALVQNDIAFYAYNGSTIPAFEGKPVKSIRSVAILYPEVIHVVTRRDSKIASISDLKGKRVIVGDVGSGTEQNTRHVLEAYGLSFSDLGQTIRASASAGITQLQEGKADAMFYTVGLGASAIQNLALTTQVNLVPIEPDKIKAMQRKYPFYDQVVVPGNTYKGEAVSTITAAVKSMWIAADSLSADAVYNVLKATIGNEKAFKEIHPNLARYFSLKGAVRGLPVPLHPGAERFYKEIGVLK</sequence>
<dbReference type="RefSeq" id="WP_119275461.1">
    <property type="nucleotide sequence ID" value="NZ_QWLA01000001.1"/>
</dbReference>
<dbReference type="SUPFAM" id="SSF53850">
    <property type="entry name" value="Periplasmic binding protein-like II"/>
    <property type="match status" value="1"/>
</dbReference>
<accession>A0A399F1C5</accession>
<gene>
    <name evidence="2" type="ORF">Mrose_00088</name>
</gene>
<dbReference type="OrthoDB" id="9776669at2"/>
<name>A0A399F1C5_9DEIN</name>
<evidence type="ECO:0000313" key="3">
    <source>
        <dbReference type="Proteomes" id="UP000265341"/>
    </source>
</evidence>
<dbReference type="PANTHER" id="PTHR42941:SF1">
    <property type="entry name" value="SLL1037 PROTEIN"/>
    <property type="match status" value="1"/>
</dbReference>
<dbReference type="InterPro" id="IPR011852">
    <property type="entry name" value="TRAP_TAXI"/>
</dbReference>
<evidence type="ECO:0000256" key="1">
    <source>
        <dbReference type="SAM" id="SignalP"/>
    </source>
</evidence>
<dbReference type="NCBIfam" id="TIGR02122">
    <property type="entry name" value="TRAP_TAXI"/>
    <property type="match status" value="1"/>
</dbReference>
<dbReference type="CDD" id="cd13567">
    <property type="entry name" value="PBP2_TtGluBP"/>
    <property type="match status" value="1"/>
</dbReference>